<reference evidence="3" key="3">
    <citation type="journal article" date="2010" name="Genome Res.">
        <title>Population genomic sequencing of Coccidioides fungi reveals recent hybridization and transposon control.</title>
        <authorList>
            <person name="Neafsey D.E."/>
            <person name="Barker B.M."/>
            <person name="Sharpton T.J."/>
            <person name="Stajich J.E."/>
            <person name="Park D.J."/>
            <person name="Whiston E."/>
            <person name="Hung C.-Y."/>
            <person name="McMahan C."/>
            <person name="White J."/>
            <person name="Sykes S."/>
            <person name="Heiman D."/>
            <person name="Young S."/>
            <person name="Zeng Q."/>
            <person name="Abouelleil A."/>
            <person name="Aftuck L."/>
            <person name="Bessette D."/>
            <person name="Brown A."/>
            <person name="FitzGerald M."/>
            <person name="Lui A."/>
            <person name="Macdonald J.P."/>
            <person name="Priest M."/>
            <person name="Orbach M.J."/>
            <person name="Galgiani J.N."/>
            <person name="Kirkland T.N."/>
            <person name="Cole G.T."/>
            <person name="Birren B.W."/>
            <person name="Henn M.R."/>
            <person name="Taylor J.W."/>
            <person name="Rounsley S.D."/>
        </authorList>
    </citation>
    <scope>NUCLEOTIDE SEQUENCE [LARGE SCALE GENOMIC DNA]</scope>
    <source>
        <strain evidence="3">RMSCC 3488</strain>
    </source>
</reference>
<evidence type="ECO:0000313" key="2">
    <source>
        <dbReference type="EMBL" id="KMM68627.1"/>
    </source>
</evidence>
<accession>A0A0J6IAH8</accession>
<evidence type="ECO:0000256" key="1">
    <source>
        <dbReference type="SAM" id="MobiDB-lite"/>
    </source>
</evidence>
<dbReference type="AlphaFoldDB" id="A0A0J6IAH8"/>
<feature type="region of interest" description="Disordered" evidence="1">
    <location>
        <begin position="50"/>
        <end position="93"/>
    </location>
</feature>
<dbReference type="Proteomes" id="UP000054567">
    <property type="component" value="Unassembled WGS sequence"/>
</dbReference>
<dbReference type="EMBL" id="DS268111">
    <property type="protein sequence ID" value="KMM68627.1"/>
    <property type="molecule type" value="Genomic_DNA"/>
</dbReference>
<organism evidence="2 3">
    <name type="scientific">Coccidioides posadasii RMSCC 3488</name>
    <dbReference type="NCBI Taxonomy" id="454284"/>
    <lineage>
        <taxon>Eukaryota</taxon>
        <taxon>Fungi</taxon>
        <taxon>Dikarya</taxon>
        <taxon>Ascomycota</taxon>
        <taxon>Pezizomycotina</taxon>
        <taxon>Eurotiomycetes</taxon>
        <taxon>Eurotiomycetidae</taxon>
        <taxon>Onygenales</taxon>
        <taxon>Onygenaceae</taxon>
        <taxon>Coccidioides</taxon>
    </lineage>
</organism>
<reference evidence="3" key="2">
    <citation type="journal article" date="2009" name="Genome Res.">
        <title>Comparative genomic analyses of the human fungal pathogens Coccidioides and their relatives.</title>
        <authorList>
            <person name="Sharpton T.J."/>
            <person name="Stajich J.E."/>
            <person name="Rounsley S.D."/>
            <person name="Gardner M.J."/>
            <person name="Wortman J.R."/>
            <person name="Jordar V.S."/>
            <person name="Maiti R."/>
            <person name="Kodira C.D."/>
            <person name="Neafsey D.E."/>
            <person name="Zeng Q."/>
            <person name="Hung C.-Y."/>
            <person name="McMahan C."/>
            <person name="Muszewska A."/>
            <person name="Grynberg M."/>
            <person name="Mandel M.A."/>
            <person name="Kellner E.M."/>
            <person name="Barker B.M."/>
            <person name="Galgiani J.N."/>
            <person name="Orbach M.J."/>
            <person name="Kirkland T.N."/>
            <person name="Cole G.T."/>
            <person name="Henn M.R."/>
            <person name="Birren B.W."/>
            <person name="Taylor J.W."/>
        </authorList>
    </citation>
    <scope>NUCLEOTIDE SEQUENCE [LARGE SCALE GENOMIC DNA]</scope>
    <source>
        <strain evidence="3">RMSCC 3488</strain>
    </source>
</reference>
<feature type="compositionally biased region" description="Polar residues" evidence="1">
    <location>
        <begin position="51"/>
        <end position="61"/>
    </location>
</feature>
<evidence type="ECO:0000313" key="3">
    <source>
        <dbReference type="Proteomes" id="UP000054567"/>
    </source>
</evidence>
<feature type="compositionally biased region" description="Basic and acidic residues" evidence="1">
    <location>
        <begin position="78"/>
        <end position="93"/>
    </location>
</feature>
<proteinExistence type="predicted"/>
<sequence>MGAAKQAATRLLPASTQEPTEARAQGANLIENPEIPIPFWMQEQMHGPRLQTITPSPQKTPSAPERMEPRNVNSIDCLDTKPQARDGAPREARNETFTQWALLCRRGGRRLMAMDTRG</sequence>
<reference evidence="2 3" key="1">
    <citation type="submission" date="2007-06" db="EMBL/GenBank/DDBJ databases">
        <title>The Genome Sequence of Coccidioides posadasii RMSCC_3488.</title>
        <authorList>
            <consortium name="Coccidioides Genome Resources Consortium"/>
            <consortium name="The Broad Institute Genome Sequencing Platform"/>
            <person name="Henn M.R."/>
            <person name="Sykes S."/>
            <person name="Young S."/>
            <person name="Jaffe D."/>
            <person name="Berlin A."/>
            <person name="Alvarez P."/>
            <person name="Butler J."/>
            <person name="Gnerre S."/>
            <person name="Grabherr M."/>
            <person name="Mauceli E."/>
            <person name="Brockman W."/>
            <person name="Kodira C."/>
            <person name="Alvarado L."/>
            <person name="Zeng Q."/>
            <person name="Crawford M."/>
            <person name="Antoine C."/>
            <person name="Devon K."/>
            <person name="Galgiani J."/>
            <person name="Orsborn K."/>
            <person name="Lewis M.L."/>
            <person name="Nusbaum C."/>
            <person name="Galagan J."/>
            <person name="Birren B."/>
        </authorList>
    </citation>
    <scope>NUCLEOTIDE SEQUENCE [LARGE SCALE GENOMIC DNA]</scope>
    <source>
        <strain evidence="2 3">RMSCC 3488</strain>
    </source>
</reference>
<protein>
    <submittedName>
        <fullName evidence="2">Uncharacterized protein</fullName>
    </submittedName>
</protein>
<feature type="region of interest" description="Disordered" evidence="1">
    <location>
        <begin position="1"/>
        <end position="28"/>
    </location>
</feature>
<dbReference type="VEuPathDB" id="FungiDB:CPAG_04953"/>
<gene>
    <name evidence="2" type="ORF">CPAG_04953</name>
</gene>
<name>A0A0J6IAH8_COCPO</name>